<keyword evidence="3" id="KW-1003">Cell membrane</keyword>
<evidence type="ECO:0000256" key="5">
    <source>
        <dbReference type="ARBA" id="ARBA00022989"/>
    </source>
</evidence>
<evidence type="ECO:0000256" key="1">
    <source>
        <dbReference type="ARBA" id="ARBA00004651"/>
    </source>
</evidence>
<name>A0A9Q4HTY3_9BACI</name>
<reference evidence="9" key="1">
    <citation type="submission" date="2022-02" db="EMBL/GenBank/DDBJ databases">
        <title>Crop Bioprotection Bacillus Genome Sequencing.</title>
        <authorList>
            <person name="Dunlap C."/>
        </authorList>
    </citation>
    <scope>NUCLEOTIDE SEQUENCE</scope>
    <source>
        <strain evidence="9">T20C13</strain>
    </source>
</reference>
<feature type="domain" description="EamA" evidence="8">
    <location>
        <begin position="163"/>
        <end position="299"/>
    </location>
</feature>
<feature type="transmembrane region" description="Helical" evidence="7">
    <location>
        <begin position="70"/>
        <end position="92"/>
    </location>
</feature>
<feature type="transmembrane region" description="Helical" evidence="7">
    <location>
        <begin position="98"/>
        <end position="119"/>
    </location>
</feature>
<dbReference type="PANTHER" id="PTHR32322">
    <property type="entry name" value="INNER MEMBRANE TRANSPORTER"/>
    <property type="match status" value="1"/>
</dbReference>
<dbReference type="PANTHER" id="PTHR32322:SF18">
    <property type="entry name" value="S-ADENOSYLMETHIONINE_S-ADENOSYLHOMOCYSTEINE TRANSPORTER"/>
    <property type="match status" value="1"/>
</dbReference>
<gene>
    <name evidence="9" type="ORF">MOE99_02250</name>
</gene>
<dbReference type="RefSeq" id="WP_268286340.1">
    <property type="nucleotide sequence ID" value="NZ_JALAJJ010000026.1"/>
</dbReference>
<keyword evidence="6 7" id="KW-0472">Membrane</keyword>
<comment type="similarity">
    <text evidence="2">Belongs to the EamA transporter family.</text>
</comment>
<comment type="caution">
    <text evidence="9">The sequence shown here is derived from an EMBL/GenBank/DDBJ whole genome shotgun (WGS) entry which is preliminary data.</text>
</comment>
<dbReference type="InterPro" id="IPR050638">
    <property type="entry name" value="AA-Vitamin_Transporters"/>
</dbReference>
<evidence type="ECO:0000256" key="2">
    <source>
        <dbReference type="ARBA" id="ARBA00007362"/>
    </source>
</evidence>
<evidence type="ECO:0000256" key="3">
    <source>
        <dbReference type="ARBA" id="ARBA00022475"/>
    </source>
</evidence>
<keyword evidence="5 7" id="KW-1133">Transmembrane helix</keyword>
<dbReference type="Pfam" id="PF00892">
    <property type="entry name" value="EamA"/>
    <property type="match status" value="2"/>
</dbReference>
<feature type="transmembrane region" description="Helical" evidence="7">
    <location>
        <begin position="256"/>
        <end position="275"/>
    </location>
</feature>
<comment type="subcellular location">
    <subcellularLocation>
        <location evidence="1">Cell membrane</location>
        <topology evidence="1">Multi-pass membrane protein</topology>
    </subcellularLocation>
</comment>
<dbReference type="InterPro" id="IPR000620">
    <property type="entry name" value="EamA_dom"/>
</dbReference>
<dbReference type="Proteomes" id="UP001066278">
    <property type="component" value="Unassembled WGS sequence"/>
</dbReference>
<feature type="transmembrane region" description="Helical" evidence="7">
    <location>
        <begin position="281"/>
        <end position="301"/>
    </location>
</feature>
<evidence type="ECO:0000313" key="9">
    <source>
        <dbReference type="EMBL" id="MCY9228217.1"/>
    </source>
</evidence>
<feature type="transmembrane region" description="Helical" evidence="7">
    <location>
        <begin position="191"/>
        <end position="211"/>
    </location>
</feature>
<feature type="transmembrane region" description="Helical" evidence="7">
    <location>
        <begin position="37"/>
        <end position="58"/>
    </location>
</feature>
<sequence length="321" mass="35944">MKKGQLFIGVLTCLAASMSWGAMFPVADHALEYVDPFYFSFIRYGVVAVILVILLLVREGKKSFRLEGKAKLLILFGVMAFTIYNVLIFLGQRLMGKSGIMTASIAEALMPMLSIVILWGYKHVKPKKYTIISMLIAFFGASFVITKGNMNFFFSLGDNLFPLTFILIGVLGWVVYTMGGQIFREWSTLRYSTLTCLFGTAITGVITAILTAQGYVSIPSIEVIAEIKYDFLFMITLPGIIALLSWNYGIKILSPINGILFINFVPITTLLIMMIQGYKITTFDVIGTLFVITALILNNIYQRKESYKQVLKNEQTHLTIS</sequence>
<evidence type="ECO:0000256" key="6">
    <source>
        <dbReference type="ARBA" id="ARBA00023136"/>
    </source>
</evidence>
<evidence type="ECO:0000256" key="4">
    <source>
        <dbReference type="ARBA" id="ARBA00022692"/>
    </source>
</evidence>
<dbReference type="GO" id="GO:0005886">
    <property type="term" value="C:plasma membrane"/>
    <property type="evidence" value="ECO:0007669"/>
    <property type="project" value="UniProtKB-SubCell"/>
</dbReference>
<organism evidence="9 10">
    <name type="scientific">Bacillus inaquosorum</name>
    <dbReference type="NCBI Taxonomy" id="483913"/>
    <lineage>
        <taxon>Bacteria</taxon>
        <taxon>Bacillati</taxon>
        <taxon>Bacillota</taxon>
        <taxon>Bacilli</taxon>
        <taxon>Bacillales</taxon>
        <taxon>Bacillaceae</taxon>
        <taxon>Bacillus</taxon>
    </lineage>
</organism>
<keyword evidence="4 7" id="KW-0812">Transmembrane</keyword>
<feature type="domain" description="EamA" evidence="8">
    <location>
        <begin position="8"/>
        <end position="145"/>
    </location>
</feature>
<evidence type="ECO:0000256" key="7">
    <source>
        <dbReference type="SAM" id="Phobius"/>
    </source>
</evidence>
<protein>
    <submittedName>
        <fullName evidence="9">DMT family transporter</fullName>
    </submittedName>
</protein>
<proteinExistence type="inferred from homology"/>
<evidence type="ECO:0000259" key="8">
    <source>
        <dbReference type="Pfam" id="PF00892"/>
    </source>
</evidence>
<accession>A0A9Q4HTY3</accession>
<feature type="transmembrane region" description="Helical" evidence="7">
    <location>
        <begin position="231"/>
        <end position="249"/>
    </location>
</feature>
<dbReference type="EMBL" id="JALAXJ010000003">
    <property type="protein sequence ID" value="MCY9228217.1"/>
    <property type="molecule type" value="Genomic_DNA"/>
</dbReference>
<dbReference type="AlphaFoldDB" id="A0A9Q4HTY3"/>
<feature type="transmembrane region" description="Helical" evidence="7">
    <location>
        <begin position="131"/>
        <end position="154"/>
    </location>
</feature>
<evidence type="ECO:0000313" key="10">
    <source>
        <dbReference type="Proteomes" id="UP001066278"/>
    </source>
</evidence>
<feature type="transmembrane region" description="Helical" evidence="7">
    <location>
        <begin position="160"/>
        <end position="179"/>
    </location>
</feature>